<dbReference type="EMBL" id="CP096574">
    <property type="protein sequence ID" value="UPU35727.1"/>
    <property type="molecule type" value="Genomic_DNA"/>
</dbReference>
<evidence type="ECO:0000313" key="3">
    <source>
        <dbReference type="Proteomes" id="UP000568888"/>
    </source>
</evidence>
<proteinExistence type="predicted"/>
<evidence type="ECO:0000313" key="1">
    <source>
        <dbReference type="EMBL" id="GFO62694.1"/>
    </source>
</evidence>
<dbReference type="AlphaFoldDB" id="A0A6V8MS48"/>
<protein>
    <submittedName>
        <fullName evidence="1">Uncharacterized protein</fullName>
    </submittedName>
</protein>
<keyword evidence="4" id="KW-1185">Reference proteome</keyword>
<dbReference type="Proteomes" id="UP000831485">
    <property type="component" value="Chromosome"/>
</dbReference>
<dbReference type="EMBL" id="BLXY01000001">
    <property type="protein sequence ID" value="GFO62694.1"/>
    <property type="molecule type" value="Genomic_DNA"/>
</dbReference>
<reference evidence="2" key="3">
    <citation type="submission" date="2022-04" db="EMBL/GenBank/DDBJ databases">
        <authorList>
            <person name="Liu G."/>
        </authorList>
    </citation>
    <scope>NUCLEOTIDE SEQUENCE</scope>
    <source>
        <strain evidence="2">RG22</strain>
    </source>
</reference>
<evidence type="ECO:0000313" key="2">
    <source>
        <dbReference type="EMBL" id="UPU35727.1"/>
    </source>
</evidence>
<reference evidence="1" key="2">
    <citation type="journal article" date="2021" name="Int. J. Syst. Evol. Microbiol.">
        <title>Geomonas silvestris sp. nov., Geomonas paludis sp. nov. and Geomonas limicola sp. nov., isolated from terrestrial environments, and emended description of the genus Geomonas.</title>
        <authorList>
            <person name="Itoh H."/>
            <person name="Xu Z."/>
            <person name="Masuda Y."/>
            <person name="Ushijima N."/>
            <person name="Hayakawa C."/>
            <person name="Shiratori Y."/>
            <person name="Senoo K."/>
        </authorList>
    </citation>
    <scope>NUCLEOTIDE SEQUENCE</scope>
    <source>
        <strain evidence="1">Red736</strain>
    </source>
</reference>
<sequence length="66" mass="7452">MEENAGKHEEITPELLMVMSASIAAYLGRTVRIRKARFVDPMQVNAWGQSSRVVLQASHNLNVRRS</sequence>
<organism evidence="1 3">
    <name type="scientific">Geomonas paludis</name>
    <dbReference type="NCBI Taxonomy" id="2740185"/>
    <lineage>
        <taxon>Bacteria</taxon>
        <taxon>Pseudomonadati</taxon>
        <taxon>Thermodesulfobacteriota</taxon>
        <taxon>Desulfuromonadia</taxon>
        <taxon>Geobacterales</taxon>
        <taxon>Geobacteraceae</taxon>
        <taxon>Geomonas</taxon>
    </lineage>
</organism>
<reference evidence="3" key="1">
    <citation type="submission" date="2020-06" db="EMBL/GenBank/DDBJ databases">
        <title>Draft genomic sequecing of Geomonas sp. Red736.</title>
        <authorList>
            <person name="Itoh H."/>
            <person name="Xu Z.X."/>
            <person name="Ushijima N."/>
            <person name="Masuda Y."/>
            <person name="Shiratori Y."/>
            <person name="Senoo K."/>
        </authorList>
    </citation>
    <scope>NUCLEOTIDE SEQUENCE [LARGE SCALE GENOMIC DNA]</scope>
    <source>
        <strain evidence="3">Red736</strain>
    </source>
</reference>
<evidence type="ECO:0000313" key="4">
    <source>
        <dbReference type="Proteomes" id="UP000831485"/>
    </source>
</evidence>
<gene>
    <name evidence="1" type="ORF">GMPD_06130</name>
    <name evidence="2" type="ORF">M1B72_20155</name>
</gene>
<name>A0A6V8MS48_9BACT</name>
<dbReference type="Proteomes" id="UP000568888">
    <property type="component" value="Unassembled WGS sequence"/>
</dbReference>
<dbReference type="RefSeq" id="WP_183346097.1">
    <property type="nucleotide sequence ID" value="NZ_BLXY01000001.1"/>
</dbReference>
<accession>A0A6V8MS48</accession>